<dbReference type="EMBL" id="HACG01002531">
    <property type="protein sequence ID" value="CEK49396.1"/>
    <property type="molecule type" value="Transcribed_RNA"/>
</dbReference>
<dbReference type="GO" id="GO:0050661">
    <property type="term" value="F:NADP binding"/>
    <property type="evidence" value="ECO:0007669"/>
    <property type="project" value="InterPro"/>
</dbReference>
<keyword evidence="3 8" id="KW-0285">Flavoprotein</keyword>
<dbReference type="AlphaFoldDB" id="A0A0B6Y0T3"/>
<keyword evidence="5" id="KW-0521">NADP</keyword>
<keyword evidence="4 8" id="KW-0274">FAD</keyword>
<accession>A0A0B6Y0T3</accession>
<dbReference type="PANTHER" id="PTHR23023">
    <property type="entry name" value="DIMETHYLANILINE MONOOXYGENASE"/>
    <property type="match status" value="1"/>
</dbReference>
<evidence type="ECO:0000256" key="8">
    <source>
        <dbReference type="RuleBase" id="RU361177"/>
    </source>
</evidence>
<dbReference type="InterPro" id="IPR000960">
    <property type="entry name" value="Flavin_mOase"/>
</dbReference>
<organism evidence="9">
    <name type="scientific">Arion vulgaris</name>
    <dbReference type="NCBI Taxonomy" id="1028688"/>
    <lineage>
        <taxon>Eukaryota</taxon>
        <taxon>Metazoa</taxon>
        <taxon>Spiralia</taxon>
        <taxon>Lophotrochozoa</taxon>
        <taxon>Mollusca</taxon>
        <taxon>Gastropoda</taxon>
        <taxon>Heterobranchia</taxon>
        <taxon>Euthyneura</taxon>
        <taxon>Panpulmonata</taxon>
        <taxon>Eupulmonata</taxon>
        <taxon>Stylommatophora</taxon>
        <taxon>Helicina</taxon>
        <taxon>Arionoidea</taxon>
        <taxon>Arionidae</taxon>
        <taxon>Arion</taxon>
    </lineage>
</organism>
<evidence type="ECO:0000256" key="5">
    <source>
        <dbReference type="ARBA" id="ARBA00022857"/>
    </source>
</evidence>
<evidence type="ECO:0000313" key="9">
    <source>
        <dbReference type="EMBL" id="CEK49396.1"/>
    </source>
</evidence>
<dbReference type="GO" id="GO:0004499">
    <property type="term" value="F:N,N-dimethylaniline monooxygenase activity"/>
    <property type="evidence" value="ECO:0007669"/>
    <property type="project" value="InterPro"/>
</dbReference>
<dbReference type="SUPFAM" id="SSF51905">
    <property type="entry name" value="FAD/NAD(P)-binding domain"/>
    <property type="match status" value="2"/>
</dbReference>
<name>A0A0B6Y0T3_9EUPU</name>
<keyword evidence="6 8" id="KW-0560">Oxidoreductase</keyword>
<evidence type="ECO:0000256" key="7">
    <source>
        <dbReference type="ARBA" id="ARBA00023033"/>
    </source>
</evidence>
<protein>
    <recommendedName>
        <fullName evidence="8">Flavin-containing monooxygenase</fullName>
        <ecNumber evidence="8">1.-.-.-</ecNumber>
    </recommendedName>
</protein>
<evidence type="ECO:0000313" key="10">
    <source>
        <dbReference type="EMBL" id="CEK49397.1"/>
    </source>
</evidence>
<dbReference type="InterPro" id="IPR020946">
    <property type="entry name" value="Flavin_mOase-like"/>
</dbReference>
<dbReference type="Gene3D" id="3.50.50.60">
    <property type="entry name" value="FAD/NAD(P)-binding domain"/>
    <property type="match status" value="2"/>
</dbReference>
<dbReference type="PIRSF" id="PIRSF000332">
    <property type="entry name" value="FMO"/>
    <property type="match status" value="1"/>
</dbReference>
<dbReference type="EC" id="1.-.-.-" evidence="8"/>
<gene>
    <name evidence="9" type="primary">ORF7582</name>
    <name evidence="10" type="synonym">ORF7584</name>
</gene>
<dbReference type="Pfam" id="PF00743">
    <property type="entry name" value="FMO-like"/>
    <property type="match status" value="2"/>
</dbReference>
<sequence length="433" mass="49190">MKKVITVTIIGAGAAGLCALRQLTHPSASELIHFNVVCFEQAPRVGGTWFYTDQVGKDEHDLPVHSSMYENLRTNLPKECMAYPDYSFPELPSFVGHADVQKYLEDYAAHFDVLKYIKFQTIVTSVKPVCDKTNPFGTSWEVTTKSGTNFSVEKTSTFNAIIVCNGHYSIPMFPDILGLDTFSGEVMHSHDYRRPSVFTGKRVVLLGAASSGQDISLEVSSTAEQVFLSHNKPPIKAPLPDNVQQKPGINRVNKCQVEFLDGSREDVDVLLLCTGYYYNYSFLSPECGIEVKDSRVTPLYKHLIHTKYPNFGIMGVCKVVVPFPMFDVQARFFRSILDGTLILPSEEDMNRDTEEDYRSRLEAGMPHRHAHFLDEKQYSYNDELADMAKTTRLPEHFKQLCRLTRKLRQTNLMGYKKVNFELDEKKDIYKIAT</sequence>
<keyword evidence="7 8" id="KW-0503">Monooxygenase</keyword>
<dbReference type="EMBL" id="HACG01002532">
    <property type="protein sequence ID" value="CEK49397.1"/>
    <property type="molecule type" value="Transcribed_RNA"/>
</dbReference>
<dbReference type="FunFam" id="3.50.50.60:FF:000138">
    <property type="entry name" value="Flavin-containing monooxygenase"/>
    <property type="match status" value="1"/>
</dbReference>
<comment type="cofactor">
    <cofactor evidence="1 8">
        <name>FAD</name>
        <dbReference type="ChEBI" id="CHEBI:57692"/>
    </cofactor>
</comment>
<dbReference type="PRINTS" id="PR00370">
    <property type="entry name" value="FMOXYGENASE"/>
</dbReference>
<evidence type="ECO:0000256" key="2">
    <source>
        <dbReference type="ARBA" id="ARBA00009183"/>
    </source>
</evidence>
<dbReference type="GO" id="GO:0050660">
    <property type="term" value="F:flavin adenine dinucleotide binding"/>
    <property type="evidence" value="ECO:0007669"/>
    <property type="project" value="InterPro"/>
</dbReference>
<comment type="similarity">
    <text evidence="2 8">Belongs to the FMO family.</text>
</comment>
<evidence type="ECO:0000256" key="4">
    <source>
        <dbReference type="ARBA" id="ARBA00022827"/>
    </source>
</evidence>
<dbReference type="InterPro" id="IPR036188">
    <property type="entry name" value="FAD/NAD-bd_sf"/>
</dbReference>
<dbReference type="InterPro" id="IPR050346">
    <property type="entry name" value="FMO-like"/>
</dbReference>
<evidence type="ECO:0000256" key="1">
    <source>
        <dbReference type="ARBA" id="ARBA00001974"/>
    </source>
</evidence>
<evidence type="ECO:0000256" key="6">
    <source>
        <dbReference type="ARBA" id="ARBA00023002"/>
    </source>
</evidence>
<evidence type="ECO:0000256" key="3">
    <source>
        <dbReference type="ARBA" id="ARBA00022630"/>
    </source>
</evidence>
<reference evidence="9" key="1">
    <citation type="submission" date="2014-12" db="EMBL/GenBank/DDBJ databases">
        <title>Insight into the proteome of Arion vulgaris.</title>
        <authorList>
            <person name="Aradska J."/>
            <person name="Bulat T."/>
            <person name="Smidak R."/>
            <person name="Sarate P."/>
            <person name="Gangsoo J."/>
            <person name="Sialana F."/>
            <person name="Bilban M."/>
            <person name="Lubec G."/>
        </authorList>
    </citation>
    <scope>NUCLEOTIDE SEQUENCE</scope>
    <source>
        <tissue evidence="9">Skin</tissue>
    </source>
</reference>
<proteinExistence type="inferred from homology"/>